<organism evidence="1 2">
    <name type="scientific">Hygrophoropsis aurantiaca</name>
    <dbReference type="NCBI Taxonomy" id="72124"/>
    <lineage>
        <taxon>Eukaryota</taxon>
        <taxon>Fungi</taxon>
        <taxon>Dikarya</taxon>
        <taxon>Basidiomycota</taxon>
        <taxon>Agaricomycotina</taxon>
        <taxon>Agaricomycetes</taxon>
        <taxon>Agaricomycetidae</taxon>
        <taxon>Boletales</taxon>
        <taxon>Coniophorineae</taxon>
        <taxon>Hygrophoropsidaceae</taxon>
        <taxon>Hygrophoropsis</taxon>
    </lineage>
</organism>
<sequence>MISLALVLGISMCSYGASRLKLELSISAGLSDHLYWTSSLSVGSRLISYGSRLTSTGLRTSPSRSIIPENQNSHIEKKVTTSHNQAWNTTPTMRATTAHVQQRFKPTRNTTLYAHRTSRYPASPGFEFSEQAPGCASRTTHSTGHESAQSQVLGT</sequence>
<evidence type="ECO:0000313" key="1">
    <source>
        <dbReference type="EMBL" id="KAH7911442.1"/>
    </source>
</evidence>
<evidence type="ECO:0000313" key="2">
    <source>
        <dbReference type="Proteomes" id="UP000790377"/>
    </source>
</evidence>
<reference evidence="1" key="1">
    <citation type="journal article" date="2021" name="New Phytol.">
        <title>Evolutionary innovations through gain and loss of genes in the ectomycorrhizal Boletales.</title>
        <authorList>
            <person name="Wu G."/>
            <person name="Miyauchi S."/>
            <person name="Morin E."/>
            <person name="Kuo A."/>
            <person name="Drula E."/>
            <person name="Varga T."/>
            <person name="Kohler A."/>
            <person name="Feng B."/>
            <person name="Cao Y."/>
            <person name="Lipzen A."/>
            <person name="Daum C."/>
            <person name="Hundley H."/>
            <person name="Pangilinan J."/>
            <person name="Johnson J."/>
            <person name="Barry K."/>
            <person name="LaButti K."/>
            <person name="Ng V."/>
            <person name="Ahrendt S."/>
            <person name="Min B."/>
            <person name="Choi I.G."/>
            <person name="Park H."/>
            <person name="Plett J.M."/>
            <person name="Magnuson J."/>
            <person name="Spatafora J.W."/>
            <person name="Nagy L.G."/>
            <person name="Henrissat B."/>
            <person name="Grigoriev I.V."/>
            <person name="Yang Z.L."/>
            <person name="Xu J."/>
            <person name="Martin F.M."/>
        </authorList>
    </citation>
    <scope>NUCLEOTIDE SEQUENCE</scope>
    <source>
        <strain evidence="1">ATCC 28755</strain>
    </source>
</reference>
<keyword evidence="2" id="KW-1185">Reference proteome</keyword>
<protein>
    <submittedName>
        <fullName evidence="1">Uncharacterized protein</fullName>
    </submittedName>
</protein>
<dbReference type="Proteomes" id="UP000790377">
    <property type="component" value="Unassembled WGS sequence"/>
</dbReference>
<accession>A0ACB8ADT3</accession>
<dbReference type="EMBL" id="MU267678">
    <property type="protein sequence ID" value="KAH7911442.1"/>
    <property type="molecule type" value="Genomic_DNA"/>
</dbReference>
<comment type="caution">
    <text evidence="1">The sequence shown here is derived from an EMBL/GenBank/DDBJ whole genome shotgun (WGS) entry which is preliminary data.</text>
</comment>
<gene>
    <name evidence="1" type="ORF">BJ138DRAFT_921042</name>
</gene>
<proteinExistence type="predicted"/>
<name>A0ACB8ADT3_9AGAM</name>